<evidence type="ECO:0000256" key="1">
    <source>
        <dbReference type="ARBA" id="ARBA00001698"/>
    </source>
</evidence>
<feature type="transmembrane region" description="Helical" evidence="25">
    <location>
        <begin position="207"/>
        <end position="228"/>
    </location>
</feature>
<organism evidence="26 27">
    <name type="scientific">Methylocaldum marinum</name>
    <dbReference type="NCBI Taxonomy" id="1432792"/>
    <lineage>
        <taxon>Bacteria</taxon>
        <taxon>Pseudomonadati</taxon>
        <taxon>Pseudomonadota</taxon>
        <taxon>Gammaproteobacteria</taxon>
        <taxon>Methylococcales</taxon>
        <taxon>Methylococcaceae</taxon>
        <taxon>Methylocaldum</taxon>
    </lineage>
</organism>
<comment type="subcellular location">
    <subcellularLocation>
        <location evidence="2">Cell membrane</location>
        <topology evidence="2">Multi-pass membrane protein</topology>
    </subcellularLocation>
</comment>
<evidence type="ECO:0000256" key="22">
    <source>
        <dbReference type="ARBA" id="ARBA00032743"/>
    </source>
</evidence>
<dbReference type="PANTHER" id="PTHR46382">
    <property type="entry name" value="PHOSPHATIDATE CYTIDYLYLTRANSFERASE"/>
    <property type="match status" value="1"/>
</dbReference>
<evidence type="ECO:0000256" key="7">
    <source>
        <dbReference type="ARBA" id="ARBA00019373"/>
    </source>
</evidence>
<dbReference type="Proteomes" id="UP000266313">
    <property type="component" value="Chromosome"/>
</dbReference>
<comment type="catalytic activity">
    <reaction evidence="1">
        <text>a 1,2-diacyl-sn-glycero-3-phosphate + CTP + H(+) = a CDP-1,2-diacyl-sn-glycerol + diphosphate</text>
        <dbReference type="Rhea" id="RHEA:16229"/>
        <dbReference type="ChEBI" id="CHEBI:15378"/>
        <dbReference type="ChEBI" id="CHEBI:33019"/>
        <dbReference type="ChEBI" id="CHEBI:37563"/>
        <dbReference type="ChEBI" id="CHEBI:58332"/>
        <dbReference type="ChEBI" id="CHEBI:58608"/>
        <dbReference type="EC" id="2.7.7.41"/>
    </reaction>
</comment>
<evidence type="ECO:0000256" key="16">
    <source>
        <dbReference type="ARBA" id="ARBA00023209"/>
    </source>
</evidence>
<evidence type="ECO:0000256" key="25">
    <source>
        <dbReference type="SAM" id="Phobius"/>
    </source>
</evidence>
<dbReference type="Pfam" id="PF01148">
    <property type="entry name" value="CTP_transf_1"/>
    <property type="match status" value="1"/>
</dbReference>
<protein>
    <recommendedName>
        <fullName evidence="7">Phosphatidate cytidylyltransferase</fullName>
        <ecNumber evidence="6">2.7.7.41</ecNumber>
    </recommendedName>
    <alternativeName>
        <fullName evidence="20">CDP-DAG synthase</fullName>
    </alternativeName>
    <alternativeName>
        <fullName evidence="22">CDP-DG synthase</fullName>
    </alternativeName>
    <alternativeName>
        <fullName evidence="18">CDP-diacylglycerol synthase</fullName>
    </alternativeName>
    <alternativeName>
        <fullName evidence="21">CDP-diglyceride pyrophosphorylase</fullName>
    </alternativeName>
    <alternativeName>
        <fullName evidence="23">CDP-diglyceride synthase</fullName>
    </alternativeName>
    <alternativeName>
        <fullName evidence="19">CTP:phosphatidate cytidylyltransferase</fullName>
    </alternativeName>
</protein>
<comment type="pathway">
    <text evidence="4">Lipid metabolism.</text>
</comment>
<evidence type="ECO:0000256" key="23">
    <source>
        <dbReference type="ARBA" id="ARBA00033406"/>
    </source>
</evidence>
<evidence type="ECO:0000256" key="12">
    <source>
        <dbReference type="ARBA" id="ARBA00022695"/>
    </source>
</evidence>
<dbReference type="KEGG" id="mmai:sS8_2660"/>
<keyword evidence="10 26" id="KW-0808">Transferase</keyword>
<evidence type="ECO:0000313" key="27">
    <source>
        <dbReference type="Proteomes" id="UP000266313"/>
    </source>
</evidence>
<keyword evidence="9" id="KW-0444">Lipid biosynthesis</keyword>
<dbReference type="AlphaFoldDB" id="A0A250KSL8"/>
<evidence type="ECO:0000256" key="24">
    <source>
        <dbReference type="SAM" id="MobiDB-lite"/>
    </source>
</evidence>
<evidence type="ECO:0000256" key="19">
    <source>
        <dbReference type="ARBA" id="ARBA00031825"/>
    </source>
</evidence>
<evidence type="ECO:0000313" key="26">
    <source>
        <dbReference type="EMBL" id="BBA34607.1"/>
    </source>
</evidence>
<feature type="transmembrane region" description="Helical" evidence="25">
    <location>
        <begin position="28"/>
        <end position="45"/>
    </location>
</feature>
<keyword evidence="17" id="KW-1208">Phospholipid metabolism</keyword>
<evidence type="ECO:0000256" key="14">
    <source>
        <dbReference type="ARBA" id="ARBA00023098"/>
    </source>
</evidence>
<reference evidence="26 27" key="1">
    <citation type="submission" date="2016-12" db="EMBL/GenBank/DDBJ databases">
        <title>Genome sequencing of Methylocaldum marinum.</title>
        <authorList>
            <person name="Takeuchi M."/>
            <person name="Kamagata Y."/>
            <person name="Hiraoka S."/>
            <person name="Oshima K."/>
            <person name="Hattori M."/>
            <person name="Iwasaki W."/>
        </authorList>
    </citation>
    <scope>NUCLEOTIDE SEQUENCE [LARGE SCALE GENOMIC DNA]</scope>
    <source>
        <strain evidence="26 27">S8</strain>
    </source>
</reference>
<feature type="compositionally biased region" description="Acidic residues" evidence="24">
    <location>
        <begin position="300"/>
        <end position="312"/>
    </location>
</feature>
<keyword evidence="11 25" id="KW-0812">Transmembrane</keyword>
<comment type="pathway">
    <text evidence="3">Phospholipid metabolism; CDP-diacylglycerol biosynthesis; CDP-diacylglycerol from sn-glycerol 3-phosphate: step 3/3.</text>
</comment>
<evidence type="ECO:0000256" key="15">
    <source>
        <dbReference type="ARBA" id="ARBA00023136"/>
    </source>
</evidence>
<keyword evidence="8" id="KW-1003">Cell membrane</keyword>
<comment type="similarity">
    <text evidence="5">Belongs to the CDS family.</text>
</comment>
<gene>
    <name evidence="26" type="ORF">sS8_2660</name>
</gene>
<evidence type="ECO:0000256" key="20">
    <source>
        <dbReference type="ARBA" id="ARBA00032253"/>
    </source>
</evidence>
<evidence type="ECO:0000256" key="18">
    <source>
        <dbReference type="ARBA" id="ARBA00029893"/>
    </source>
</evidence>
<dbReference type="PANTHER" id="PTHR46382:SF1">
    <property type="entry name" value="PHOSPHATIDATE CYTIDYLYLTRANSFERASE"/>
    <property type="match status" value="1"/>
</dbReference>
<evidence type="ECO:0000256" key="13">
    <source>
        <dbReference type="ARBA" id="ARBA00022989"/>
    </source>
</evidence>
<feature type="transmembrane region" description="Helical" evidence="25">
    <location>
        <begin position="143"/>
        <end position="162"/>
    </location>
</feature>
<name>A0A250KSL8_9GAMM</name>
<evidence type="ECO:0000256" key="9">
    <source>
        <dbReference type="ARBA" id="ARBA00022516"/>
    </source>
</evidence>
<feature type="transmembrane region" description="Helical" evidence="25">
    <location>
        <begin position="258"/>
        <end position="280"/>
    </location>
</feature>
<dbReference type="GO" id="GO:0005886">
    <property type="term" value="C:plasma membrane"/>
    <property type="evidence" value="ECO:0007669"/>
    <property type="project" value="UniProtKB-SubCell"/>
</dbReference>
<sequence>MLKNRVITAILLAPLIVAAILFLPVDGFAVFWGAIILAGAWEWGNLSGLGGFLARLGFVGVILAFLFAARYFAIDWAPGELPQWFYWSVVAWWFLWGIAFRRMPEKLVQIKYPLAAKLGAGALVLVSGWILMVWLRLNFHQQQVLYLVFLVWSADAAAYFVGKRWGHTKLLEPVSPGKTIEGVYGALFVTAILALSVGLFVKLDAITLADFVFLSLFTAAASVCGDLFESLAKRVRGVKDSGALLPGHGGILDRIDSLLAAVSVFYAGSLVLGIFLSAGLETSVVIPQEPNTDVPVEAVPYEDEGTLDEDFTGEGAINEGGSPSDNGAP</sequence>
<dbReference type="GO" id="GO:0016024">
    <property type="term" value="P:CDP-diacylglycerol biosynthetic process"/>
    <property type="evidence" value="ECO:0007669"/>
    <property type="project" value="TreeGrafter"/>
</dbReference>
<evidence type="ECO:0000256" key="17">
    <source>
        <dbReference type="ARBA" id="ARBA00023264"/>
    </source>
</evidence>
<keyword evidence="16" id="KW-0594">Phospholipid biosynthesis</keyword>
<evidence type="ECO:0000256" key="4">
    <source>
        <dbReference type="ARBA" id="ARBA00005189"/>
    </source>
</evidence>
<feature type="transmembrane region" description="Helical" evidence="25">
    <location>
        <begin position="52"/>
        <end position="72"/>
    </location>
</feature>
<dbReference type="GO" id="GO:0004605">
    <property type="term" value="F:phosphatidate cytidylyltransferase activity"/>
    <property type="evidence" value="ECO:0007669"/>
    <property type="project" value="UniProtKB-EC"/>
</dbReference>
<evidence type="ECO:0000256" key="8">
    <source>
        <dbReference type="ARBA" id="ARBA00022475"/>
    </source>
</evidence>
<keyword evidence="14" id="KW-0443">Lipid metabolism</keyword>
<feature type="transmembrane region" description="Helical" evidence="25">
    <location>
        <begin position="183"/>
        <end position="201"/>
    </location>
</feature>
<keyword evidence="13 25" id="KW-1133">Transmembrane helix</keyword>
<accession>A0A250KSL8</accession>
<dbReference type="EMBL" id="AP017928">
    <property type="protein sequence ID" value="BBA34607.1"/>
    <property type="molecule type" value="Genomic_DNA"/>
</dbReference>
<evidence type="ECO:0000256" key="21">
    <source>
        <dbReference type="ARBA" id="ARBA00032396"/>
    </source>
</evidence>
<keyword evidence="27" id="KW-1185">Reference proteome</keyword>
<evidence type="ECO:0000256" key="3">
    <source>
        <dbReference type="ARBA" id="ARBA00005119"/>
    </source>
</evidence>
<feature type="region of interest" description="Disordered" evidence="24">
    <location>
        <begin position="295"/>
        <end position="329"/>
    </location>
</feature>
<dbReference type="RefSeq" id="WP_170161069.1">
    <property type="nucleotide sequence ID" value="NZ_AP017928.1"/>
</dbReference>
<feature type="transmembrane region" description="Helical" evidence="25">
    <location>
        <begin position="84"/>
        <end position="102"/>
    </location>
</feature>
<evidence type="ECO:0000256" key="11">
    <source>
        <dbReference type="ARBA" id="ARBA00022692"/>
    </source>
</evidence>
<dbReference type="EC" id="2.7.7.41" evidence="6"/>
<evidence type="ECO:0000256" key="5">
    <source>
        <dbReference type="ARBA" id="ARBA00010185"/>
    </source>
</evidence>
<keyword evidence="12 26" id="KW-0548">Nucleotidyltransferase</keyword>
<evidence type="ECO:0000256" key="6">
    <source>
        <dbReference type="ARBA" id="ARBA00012487"/>
    </source>
</evidence>
<evidence type="ECO:0000256" key="2">
    <source>
        <dbReference type="ARBA" id="ARBA00004651"/>
    </source>
</evidence>
<evidence type="ECO:0000256" key="10">
    <source>
        <dbReference type="ARBA" id="ARBA00022679"/>
    </source>
</evidence>
<proteinExistence type="inferred from homology"/>
<feature type="transmembrane region" description="Helical" evidence="25">
    <location>
        <begin position="114"/>
        <end position="137"/>
    </location>
</feature>
<keyword evidence="15 25" id="KW-0472">Membrane</keyword>